<sequence length="179" mass="19621">MEADHGSVASLPHTFAVGWTVLHDKEADILLHLELSQAAFVIVSEGWLLKSKSKAGNVADKAQVGCRNVPATRYAIWQCSPSAPTVGNTLCCRRRRTWSVQTPWKSVAKFWDMHGAPRPCGGEAASATAAWALQTNMLHIINVKFYHPPSRAASRLIAPESSRLLITPSLGHYARPLDR</sequence>
<evidence type="ECO:0000313" key="1">
    <source>
        <dbReference type="EMBL" id="PWZ02313.1"/>
    </source>
</evidence>
<dbReference type="InParanoid" id="A0A317XWV3"/>
<dbReference type="Proteomes" id="UP000246740">
    <property type="component" value="Unassembled WGS sequence"/>
</dbReference>
<name>A0A317XWV3_9BASI</name>
<dbReference type="EMBL" id="KZ819189">
    <property type="protein sequence ID" value="PWZ02313.1"/>
    <property type="molecule type" value="Genomic_DNA"/>
</dbReference>
<protein>
    <submittedName>
        <fullName evidence="1">Uncharacterized protein</fullName>
    </submittedName>
</protein>
<gene>
    <name evidence="1" type="ORF">BCV70DRAFT_61417</name>
</gene>
<proteinExistence type="predicted"/>
<accession>A0A317XWV3</accession>
<dbReference type="AlphaFoldDB" id="A0A317XWV3"/>
<evidence type="ECO:0000313" key="2">
    <source>
        <dbReference type="Proteomes" id="UP000246740"/>
    </source>
</evidence>
<reference evidence="1 2" key="1">
    <citation type="journal article" date="2018" name="Mol. Biol. Evol.">
        <title>Broad Genomic Sampling Reveals a Smut Pathogenic Ancestry of the Fungal Clade Ustilaginomycotina.</title>
        <authorList>
            <person name="Kijpornyongpan T."/>
            <person name="Mondo S.J."/>
            <person name="Barry K."/>
            <person name="Sandor L."/>
            <person name="Lee J."/>
            <person name="Lipzen A."/>
            <person name="Pangilinan J."/>
            <person name="LaButti K."/>
            <person name="Hainaut M."/>
            <person name="Henrissat B."/>
            <person name="Grigoriev I.V."/>
            <person name="Spatafora J.W."/>
            <person name="Aime M.C."/>
        </authorList>
    </citation>
    <scope>NUCLEOTIDE SEQUENCE [LARGE SCALE GENOMIC DNA]</scope>
    <source>
        <strain evidence="1 2">MCA 3645</strain>
    </source>
</reference>
<organism evidence="1 2">
    <name type="scientific">Testicularia cyperi</name>
    <dbReference type="NCBI Taxonomy" id="1882483"/>
    <lineage>
        <taxon>Eukaryota</taxon>
        <taxon>Fungi</taxon>
        <taxon>Dikarya</taxon>
        <taxon>Basidiomycota</taxon>
        <taxon>Ustilaginomycotina</taxon>
        <taxon>Ustilaginomycetes</taxon>
        <taxon>Ustilaginales</taxon>
        <taxon>Anthracoideaceae</taxon>
        <taxon>Testicularia</taxon>
    </lineage>
</organism>
<keyword evidence="2" id="KW-1185">Reference proteome</keyword>